<reference evidence="8" key="1">
    <citation type="journal article" date="2023" name="Mol. Phylogenet. Evol.">
        <title>Genome-scale phylogeny and comparative genomics of the fungal order Sordariales.</title>
        <authorList>
            <person name="Hensen N."/>
            <person name="Bonometti L."/>
            <person name="Westerberg I."/>
            <person name="Brannstrom I.O."/>
            <person name="Guillou S."/>
            <person name="Cros-Aarteil S."/>
            <person name="Calhoun S."/>
            <person name="Haridas S."/>
            <person name="Kuo A."/>
            <person name="Mondo S."/>
            <person name="Pangilinan J."/>
            <person name="Riley R."/>
            <person name="LaButti K."/>
            <person name="Andreopoulos B."/>
            <person name="Lipzen A."/>
            <person name="Chen C."/>
            <person name="Yan M."/>
            <person name="Daum C."/>
            <person name="Ng V."/>
            <person name="Clum A."/>
            <person name="Steindorff A."/>
            <person name="Ohm R.A."/>
            <person name="Martin F."/>
            <person name="Silar P."/>
            <person name="Natvig D.O."/>
            <person name="Lalanne C."/>
            <person name="Gautier V."/>
            <person name="Ament-Velasquez S.L."/>
            <person name="Kruys A."/>
            <person name="Hutchinson M.I."/>
            <person name="Powell A.J."/>
            <person name="Barry K."/>
            <person name="Miller A.N."/>
            <person name="Grigoriev I.V."/>
            <person name="Debuchy R."/>
            <person name="Gladieux P."/>
            <person name="Hiltunen Thoren M."/>
            <person name="Johannesson H."/>
        </authorList>
    </citation>
    <scope>NUCLEOTIDE SEQUENCE</scope>
    <source>
        <strain evidence="8">CBS 315.58</strain>
    </source>
</reference>
<keyword evidence="3 6" id="KW-1133">Transmembrane helix</keyword>
<feature type="compositionally biased region" description="Pro residues" evidence="5">
    <location>
        <begin position="381"/>
        <end position="394"/>
    </location>
</feature>
<dbReference type="AlphaFoldDB" id="A0AAN7AVS2"/>
<dbReference type="GO" id="GO:0071944">
    <property type="term" value="C:cell periphery"/>
    <property type="evidence" value="ECO:0007669"/>
    <property type="project" value="UniProtKB-ARBA"/>
</dbReference>
<dbReference type="GO" id="GO:0016020">
    <property type="term" value="C:membrane"/>
    <property type="evidence" value="ECO:0007669"/>
    <property type="project" value="UniProtKB-SubCell"/>
</dbReference>
<evidence type="ECO:0000256" key="3">
    <source>
        <dbReference type="ARBA" id="ARBA00022989"/>
    </source>
</evidence>
<name>A0AAN7AVS2_9PEZI</name>
<evidence type="ECO:0000256" key="2">
    <source>
        <dbReference type="ARBA" id="ARBA00022692"/>
    </source>
</evidence>
<dbReference type="PANTHER" id="PTHR15549">
    <property type="entry name" value="PAIRED IMMUNOGLOBULIN-LIKE TYPE 2 RECEPTOR"/>
    <property type="match status" value="1"/>
</dbReference>
<feature type="compositionally biased region" description="Low complexity" evidence="5">
    <location>
        <begin position="105"/>
        <end position="133"/>
    </location>
</feature>
<feature type="region of interest" description="Disordered" evidence="5">
    <location>
        <begin position="37"/>
        <end position="147"/>
    </location>
</feature>
<protein>
    <submittedName>
        <fullName evidence="8">Uncharacterized protein</fullName>
    </submittedName>
</protein>
<evidence type="ECO:0000313" key="9">
    <source>
        <dbReference type="Proteomes" id="UP001303160"/>
    </source>
</evidence>
<evidence type="ECO:0000256" key="1">
    <source>
        <dbReference type="ARBA" id="ARBA00004167"/>
    </source>
</evidence>
<keyword evidence="4 6" id="KW-0472">Membrane</keyword>
<feature type="compositionally biased region" description="Low complexity" evidence="5">
    <location>
        <begin position="258"/>
        <end position="267"/>
    </location>
</feature>
<feature type="chain" id="PRO_5042995687" evidence="7">
    <location>
        <begin position="24"/>
        <end position="472"/>
    </location>
</feature>
<comment type="caution">
    <text evidence="8">The sequence shown here is derived from an EMBL/GenBank/DDBJ whole genome shotgun (WGS) entry which is preliminary data.</text>
</comment>
<feature type="compositionally biased region" description="Low complexity" evidence="5">
    <location>
        <begin position="67"/>
        <end position="83"/>
    </location>
</feature>
<feature type="region of interest" description="Disordered" evidence="5">
    <location>
        <begin position="249"/>
        <end position="272"/>
    </location>
</feature>
<gene>
    <name evidence="8" type="ORF">QBC40DRAFT_203115</name>
</gene>
<feature type="compositionally biased region" description="Basic and acidic residues" evidence="5">
    <location>
        <begin position="44"/>
        <end position="66"/>
    </location>
</feature>
<proteinExistence type="predicted"/>
<accession>A0AAN7AVS2</accession>
<evidence type="ECO:0000256" key="4">
    <source>
        <dbReference type="ARBA" id="ARBA00023136"/>
    </source>
</evidence>
<feature type="signal peptide" evidence="7">
    <location>
        <begin position="1"/>
        <end position="23"/>
    </location>
</feature>
<keyword evidence="7" id="KW-0732">Signal</keyword>
<dbReference type="PANTHER" id="PTHR15549:SF27">
    <property type="entry name" value="CHITIN-BINDING TYPE-1 DOMAIN-CONTAINING PROTEIN"/>
    <property type="match status" value="1"/>
</dbReference>
<sequence>MKPGRLLLSIAVGVITGVDVVATAQFVTAVRGGAVGRALPPRNARHERVEHLDPRQDREAEAERRTTVIARTITTTRVASRTSPSTTQNDDNKSTSTIRSDDTRTTSTSELSPTAEATDSTTSPSASASATGSPLPPPSEEGGLSPGTAAGIAAGAVAGVAIIGLIAFLLWRRKKGGIRGAVVTADYPDTMNMVDAKGNQYPEPTLPNLDGSGRNGSLTNDPFFPGAKDEFGFVPAGGMARRQSSFSPSQVGMAMTSPGQQQQYGAYQPPPQDEQQFVFVGQQMVSPGQQQQQQFDFTQASPGQPQQQFAYAPAQAHLAANQQYYQQQQQQFGGDVNASSAVPYRPVSAVTAYPSPGHPILPVSPLTPHRQSIGMGSQPSPYYPPHPSQPPHPPQGAENVVSPNLPNFMIPGGNRTRAMSFSAATAQYEGGGSVGGEGVAFPPPPPVPTMPAAVALTSSPLSPLRRNPIQGM</sequence>
<evidence type="ECO:0000256" key="6">
    <source>
        <dbReference type="SAM" id="Phobius"/>
    </source>
</evidence>
<feature type="transmembrane region" description="Helical" evidence="6">
    <location>
        <begin position="149"/>
        <end position="171"/>
    </location>
</feature>
<reference evidence="8" key="2">
    <citation type="submission" date="2023-05" db="EMBL/GenBank/DDBJ databases">
        <authorList>
            <consortium name="Lawrence Berkeley National Laboratory"/>
            <person name="Steindorff A."/>
            <person name="Hensen N."/>
            <person name="Bonometti L."/>
            <person name="Westerberg I."/>
            <person name="Brannstrom I.O."/>
            <person name="Guillou S."/>
            <person name="Cros-Aarteil S."/>
            <person name="Calhoun S."/>
            <person name="Haridas S."/>
            <person name="Kuo A."/>
            <person name="Mondo S."/>
            <person name="Pangilinan J."/>
            <person name="Riley R."/>
            <person name="Labutti K."/>
            <person name="Andreopoulos B."/>
            <person name="Lipzen A."/>
            <person name="Chen C."/>
            <person name="Yanf M."/>
            <person name="Daum C."/>
            <person name="Ng V."/>
            <person name="Clum A."/>
            <person name="Ohm R."/>
            <person name="Martin F."/>
            <person name="Silar P."/>
            <person name="Natvig D."/>
            <person name="Lalanne C."/>
            <person name="Gautier V."/>
            <person name="Ament-Velasquez S.L."/>
            <person name="Kruys A."/>
            <person name="Hutchinson M.I."/>
            <person name="Powell A.J."/>
            <person name="Barry K."/>
            <person name="Miller A.N."/>
            <person name="Grigoriev I.V."/>
            <person name="Debuchy R."/>
            <person name="Gladieux P."/>
            <person name="Thoren M.H."/>
            <person name="Johannesson H."/>
        </authorList>
    </citation>
    <scope>NUCLEOTIDE SEQUENCE</scope>
    <source>
        <strain evidence="8">CBS 315.58</strain>
    </source>
</reference>
<evidence type="ECO:0000313" key="8">
    <source>
        <dbReference type="EMBL" id="KAK4199270.1"/>
    </source>
</evidence>
<dbReference type="EMBL" id="MU863934">
    <property type="protein sequence ID" value="KAK4199270.1"/>
    <property type="molecule type" value="Genomic_DNA"/>
</dbReference>
<keyword evidence="9" id="KW-1185">Reference proteome</keyword>
<comment type="subcellular location">
    <subcellularLocation>
        <location evidence="1">Membrane</location>
        <topology evidence="1">Single-pass membrane protein</topology>
    </subcellularLocation>
</comment>
<organism evidence="8 9">
    <name type="scientific">Triangularia verruculosa</name>
    <dbReference type="NCBI Taxonomy" id="2587418"/>
    <lineage>
        <taxon>Eukaryota</taxon>
        <taxon>Fungi</taxon>
        <taxon>Dikarya</taxon>
        <taxon>Ascomycota</taxon>
        <taxon>Pezizomycotina</taxon>
        <taxon>Sordariomycetes</taxon>
        <taxon>Sordariomycetidae</taxon>
        <taxon>Sordariales</taxon>
        <taxon>Podosporaceae</taxon>
        <taxon>Triangularia</taxon>
    </lineage>
</organism>
<evidence type="ECO:0000256" key="5">
    <source>
        <dbReference type="SAM" id="MobiDB-lite"/>
    </source>
</evidence>
<keyword evidence="2 6" id="KW-0812">Transmembrane</keyword>
<dbReference type="Proteomes" id="UP001303160">
    <property type="component" value="Unassembled WGS sequence"/>
</dbReference>
<evidence type="ECO:0000256" key="7">
    <source>
        <dbReference type="SAM" id="SignalP"/>
    </source>
</evidence>
<dbReference type="InterPro" id="IPR051694">
    <property type="entry name" value="Immunoregulatory_rcpt-like"/>
</dbReference>
<feature type="region of interest" description="Disordered" evidence="5">
    <location>
        <begin position="361"/>
        <end position="401"/>
    </location>
</feature>